<keyword evidence="6 7" id="KW-0482">Metalloprotease</keyword>
<evidence type="ECO:0000259" key="8">
    <source>
        <dbReference type="Pfam" id="PF01432"/>
    </source>
</evidence>
<evidence type="ECO:0000256" key="5">
    <source>
        <dbReference type="ARBA" id="ARBA00022833"/>
    </source>
</evidence>
<accession>A0A179HHE3</accession>
<dbReference type="CDD" id="cd06455">
    <property type="entry name" value="M3A_TOP"/>
    <property type="match status" value="1"/>
</dbReference>
<gene>
    <name evidence="9" type="ORF">VFPFJ_07345</name>
</gene>
<dbReference type="PANTHER" id="PTHR11804:SF84">
    <property type="entry name" value="SACCHAROLYSIN"/>
    <property type="match status" value="1"/>
</dbReference>
<dbReference type="InterPro" id="IPR024080">
    <property type="entry name" value="Neurolysin/TOP_N"/>
</dbReference>
<feature type="domain" description="Peptidase M3A/M3B catalytic" evidence="8">
    <location>
        <begin position="213"/>
        <end position="632"/>
    </location>
</feature>
<keyword evidence="4 7" id="KW-0378">Hydrolase</keyword>
<dbReference type="GO" id="GO:0046872">
    <property type="term" value="F:metal ion binding"/>
    <property type="evidence" value="ECO:0007669"/>
    <property type="project" value="UniProtKB-UniRule"/>
</dbReference>
<reference evidence="9 10" key="1">
    <citation type="submission" date="2016-02" db="EMBL/GenBank/DDBJ databases">
        <title>Biosynthesis of antibiotic leucinostatins and their inhibition on Phytophthora in bio-control Purpureocillium lilacinum.</title>
        <authorList>
            <person name="Wang G."/>
            <person name="Liu Z."/>
            <person name="Lin R."/>
            <person name="Li E."/>
            <person name="Mao Z."/>
            <person name="Ling J."/>
            <person name="Yin W."/>
            <person name="Xie B."/>
        </authorList>
    </citation>
    <scope>NUCLEOTIDE SEQUENCE [LARGE SCALE GENOMIC DNA]</scope>
    <source>
        <strain evidence="9">PLFJ-1</strain>
    </source>
</reference>
<keyword evidence="3 7" id="KW-0479">Metal-binding</keyword>
<keyword evidence="5 7" id="KW-0862">Zinc</keyword>
<name>A0A179HHE3_PURLI</name>
<dbReference type="Gene3D" id="1.10.1370.10">
    <property type="entry name" value="Neurolysin, domain 3"/>
    <property type="match status" value="1"/>
</dbReference>
<dbReference type="FunFam" id="3.40.390.10:FF:000074">
    <property type="entry name" value="Metalloprotease"/>
    <property type="match status" value="1"/>
</dbReference>
<evidence type="ECO:0000256" key="1">
    <source>
        <dbReference type="ARBA" id="ARBA00006040"/>
    </source>
</evidence>
<dbReference type="PANTHER" id="PTHR11804">
    <property type="entry name" value="PROTEASE M3 THIMET OLIGOPEPTIDASE-RELATED"/>
    <property type="match status" value="1"/>
</dbReference>
<evidence type="ECO:0000256" key="2">
    <source>
        <dbReference type="ARBA" id="ARBA00022670"/>
    </source>
</evidence>
<dbReference type="InterPro" id="IPR001567">
    <property type="entry name" value="Pept_M3A_M3B_dom"/>
</dbReference>
<evidence type="ECO:0000256" key="3">
    <source>
        <dbReference type="ARBA" id="ARBA00022723"/>
    </source>
</evidence>
<dbReference type="AlphaFoldDB" id="A0A179HHE3"/>
<dbReference type="GO" id="GO:0004222">
    <property type="term" value="F:metalloendopeptidase activity"/>
    <property type="evidence" value="ECO:0007669"/>
    <property type="project" value="InterPro"/>
</dbReference>
<evidence type="ECO:0000256" key="6">
    <source>
        <dbReference type="ARBA" id="ARBA00023049"/>
    </source>
</evidence>
<comment type="caution">
    <text evidence="9">The sequence shown here is derived from an EMBL/GenBank/DDBJ whole genome shotgun (WGS) entry which is preliminary data.</text>
</comment>
<dbReference type="Proteomes" id="UP000078340">
    <property type="component" value="Unassembled WGS sequence"/>
</dbReference>
<dbReference type="EMBL" id="LSBI01000006">
    <property type="protein sequence ID" value="OAQ88880.1"/>
    <property type="molecule type" value="Genomic_DNA"/>
</dbReference>
<dbReference type="InterPro" id="IPR024077">
    <property type="entry name" value="Neurolysin/TOP_dom2"/>
</dbReference>
<keyword evidence="2 7" id="KW-0645">Protease</keyword>
<evidence type="ECO:0000313" key="10">
    <source>
        <dbReference type="Proteomes" id="UP000078340"/>
    </source>
</evidence>
<dbReference type="InterPro" id="IPR024079">
    <property type="entry name" value="MetalloPept_cat_dom_sf"/>
</dbReference>
<protein>
    <submittedName>
        <fullName evidence="9">Metallopeptidase MepB</fullName>
    </submittedName>
</protein>
<dbReference type="GO" id="GO:0006508">
    <property type="term" value="P:proteolysis"/>
    <property type="evidence" value="ECO:0007669"/>
    <property type="project" value="UniProtKB-KW"/>
</dbReference>
<proteinExistence type="inferred from homology"/>
<dbReference type="GO" id="GO:0006518">
    <property type="term" value="P:peptide metabolic process"/>
    <property type="evidence" value="ECO:0007669"/>
    <property type="project" value="TreeGrafter"/>
</dbReference>
<evidence type="ECO:0000256" key="4">
    <source>
        <dbReference type="ARBA" id="ARBA00022801"/>
    </source>
</evidence>
<comment type="cofactor">
    <cofactor evidence="7">
        <name>Zn(2+)</name>
        <dbReference type="ChEBI" id="CHEBI:29105"/>
    </cofactor>
    <text evidence="7">Binds 1 zinc ion.</text>
</comment>
<dbReference type="Pfam" id="PF01432">
    <property type="entry name" value="Peptidase_M3"/>
    <property type="match status" value="1"/>
</dbReference>
<dbReference type="Gene3D" id="3.40.390.10">
    <property type="entry name" value="Collagenase (Catalytic Domain)"/>
    <property type="match status" value="1"/>
</dbReference>
<dbReference type="Gene3D" id="1.20.1050.40">
    <property type="entry name" value="Endopeptidase. Chain P, domain 1"/>
    <property type="match status" value="1"/>
</dbReference>
<comment type="similarity">
    <text evidence="1 7">Belongs to the peptidase M3 family.</text>
</comment>
<dbReference type="InterPro" id="IPR045090">
    <property type="entry name" value="Pept_M3A_M3B"/>
</dbReference>
<dbReference type="GO" id="GO:0005758">
    <property type="term" value="C:mitochondrial intermembrane space"/>
    <property type="evidence" value="ECO:0007669"/>
    <property type="project" value="TreeGrafter"/>
</dbReference>
<organism evidence="9 10">
    <name type="scientific">Purpureocillium lilacinum</name>
    <name type="common">Paecilomyces lilacinus</name>
    <dbReference type="NCBI Taxonomy" id="33203"/>
    <lineage>
        <taxon>Eukaryota</taxon>
        <taxon>Fungi</taxon>
        <taxon>Dikarya</taxon>
        <taxon>Ascomycota</taxon>
        <taxon>Pezizomycotina</taxon>
        <taxon>Sordariomycetes</taxon>
        <taxon>Hypocreomycetidae</taxon>
        <taxon>Hypocreales</taxon>
        <taxon>Ophiocordycipitaceae</taxon>
        <taxon>Purpureocillium</taxon>
    </lineage>
</organism>
<dbReference type="SUPFAM" id="SSF55486">
    <property type="entry name" value="Metalloproteases ('zincins'), catalytic domain"/>
    <property type="match status" value="1"/>
</dbReference>
<evidence type="ECO:0000256" key="7">
    <source>
        <dbReference type="RuleBase" id="RU003435"/>
    </source>
</evidence>
<evidence type="ECO:0000313" key="9">
    <source>
        <dbReference type="EMBL" id="OAQ88880.1"/>
    </source>
</evidence>
<sequence>MSRPQLPFVFGAAQIMSTMESVMARFEQMHETMIRTVTPSNAFFANTFEPWARVSNETEADTGMIQLLGYVAADKETRDAADKAQRLLGFAHAAWMARSDLFVLLKAAAERDEMLDPESRHWMEAKLRDFTTCGHGSLDESTMHAYIRQLSDIEDLKYRYNRNLMEENGGLWMDRQDLDGVPENELQKLKRDGGVNEGKYFVPFANGGAKIVLSYACKESARRKIFLAEEAKVPENMKLLQEITCLRDAQAKLLGYKSHGEFRIQGRAIKSVYSVEKLLAELRESLVPLGRLELAELQRLRVESLKRHEPFECSENDRLPPWDLAYYKRLRSLAASVDEEATSEYFPLGPTVTGMLAIFEPILMLRFVKIPQNELDRDSTWHESVEVWEAWDTEGNDFLGFLYFDLLWREDKYKGSQNANIHCGFLKQDGTRKAPATALMCCFPQPTESTCALLKHSEVVILFHELGHAIHDLVSKTKFARFHGTGLPVDFGEMPSILLENWCWMEETLSKLSCHYTTLDPRYLDEWRAYHVGAPDPPAKIPSDLSKRLINTTYLNHGLYYLHQLSVSIFDMKIHNPAGPGDIASLELTKLWYDIREDIEGMDFTESRKNGHGHVTFGHLVSGYDMGYYGYLR</sequence>